<dbReference type="InterPro" id="IPR036116">
    <property type="entry name" value="FN3_sf"/>
</dbReference>
<keyword evidence="3" id="KW-0119">Carbohydrate metabolism</keyword>
<feature type="domain" description="Fibronectin type-III" evidence="5">
    <location>
        <begin position="127"/>
        <end position="227"/>
    </location>
</feature>
<sequence>MADGYGAIQYGAWRLHLAAWVIAYTDTTDTIRVETRFQSVNNWYHSGMNCSVSLNCNGQKDSWSGTASTSTNGEATIRRYDFVVAKADTDRNVSVSASMTTTGYQAGTSSASCQVFTGAKTCRKPDAPKNVSVATSGDTQINMSWQSAANAGAFKPWANVMVDIQTCDGAGSQNGWGHLTTLSGSATSHSFTGLSANHRYYLAVYSKNRAGESDHVNLGWVQMTPAAPTISATKTGDTSVKVSVKGTTRWTNTTDIYRSANGGGWTLVAGGLSAPDVEWTDNSAPGGTVRYMARQYAIKYTWIGWSGGSVHSSDAATGSITTTLTPDPPKNVTFTRESDSAISVSWQSAANAGASKPWSQIILAERRSSGGADWGQWADQGGTPVYLSGTTINYRFTNLQANTRWQCAVYARNAAGDSTHVGHDVIYTTPKAPTVTAVKASNTSVQVGVNCSGSYANGFQIERLAAGGSWTLVHTGSWSSGTVHWTDTNAPAGQVTYRARATRPIYGDDSSKGVLYSAYTTSNQVMTATPPLAPTITAPANGSAWPTGSTVRVAWTPNHPDGSGQSAAQGELTNPDGTTTTIDLNGTATSTTVTASVIGKYSFRVRTKGVHADWGEWSTLTTVTVADPPNVVITGPLTEIQESPFTVAWSVLDDTGVSEQSLEIVRSGNVVFSTRVDAGARSLTVTSGMFLPLDGDLLTFRLTVRGGSTLSSTVSSDAPVLFVAPPEPRVSVTYDDAYAAHLTVLFGSGADVPPTRRILVYRVMPDASELLLDGNLSDGQSTIDRLPPLNTDYSYRIVAQAESGAVSDITQEARVEAHYGILNFGRDASVAVTLGFNMSARHNRVHASSEMHFARGDNTLPVSYSMRQLQSTATVRGLFEWDSALYSRLVATADAYTYAWYREPSGLRWYAKVDQEWAVDTTEYKDIEYAVDLTQLAWEEPVR</sequence>
<dbReference type="Gene3D" id="2.60.40.10">
    <property type="entry name" value="Immunoglobulins"/>
    <property type="match status" value="3"/>
</dbReference>
<dbReference type="InterPro" id="IPR013783">
    <property type="entry name" value="Ig-like_fold"/>
</dbReference>
<organism evidence="6 8">
    <name type="scientific">Bifidobacterium eulemuris</name>
    <dbReference type="NCBI Taxonomy" id="1765219"/>
    <lineage>
        <taxon>Bacteria</taxon>
        <taxon>Bacillati</taxon>
        <taxon>Actinomycetota</taxon>
        <taxon>Actinomycetes</taxon>
        <taxon>Bifidobacteriales</taxon>
        <taxon>Bifidobacteriaceae</taxon>
        <taxon>Bifidobacterium</taxon>
    </lineage>
</organism>
<gene>
    <name evidence="7" type="ORF">BE0216_03700</name>
    <name evidence="6" type="ORF">BEUL_1295</name>
</gene>
<dbReference type="SUPFAM" id="SSF49265">
    <property type="entry name" value="Fibronectin type III"/>
    <property type="match status" value="2"/>
</dbReference>
<evidence type="ECO:0000256" key="4">
    <source>
        <dbReference type="SAM" id="MobiDB-lite"/>
    </source>
</evidence>
<dbReference type="CDD" id="cd00063">
    <property type="entry name" value="FN3"/>
    <property type="match status" value="2"/>
</dbReference>
<feature type="region of interest" description="Disordered" evidence="4">
    <location>
        <begin position="556"/>
        <end position="582"/>
    </location>
</feature>
<evidence type="ECO:0000256" key="3">
    <source>
        <dbReference type="ARBA" id="ARBA00023326"/>
    </source>
</evidence>
<evidence type="ECO:0000259" key="5">
    <source>
        <dbReference type="PROSITE" id="PS50853"/>
    </source>
</evidence>
<dbReference type="InterPro" id="IPR003961">
    <property type="entry name" value="FN3_dom"/>
</dbReference>
<evidence type="ECO:0000256" key="2">
    <source>
        <dbReference type="ARBA" id="ARBA00023295"/>
    </source>
</evidence>
<protein>
    <submittedName>
        <fullName evidence="6">Fibronectin type III domain-containing protein</fullName>
    </submittedName>
</protein>
<evidence type="ECO:0000313" key="8">
    <source>
        <dbReference type="Proteomes" id="UP000216057"/>
    </source>
</evidence>
<keyword evidence="1" id="KW-0677">Repeat</keyword>
<dbReference type="PANTHER" id="PTHR13817">
    <property type="entry name" value="TITIN"/>
    <property type="match status" value="1"/>
</dbReference>
<evidence type="ECO:0000313" key="9">
    <source>
        <dbReference type="Proteomes" id="UP000593943"/>
    </source>
</evidence>
<name>A0A261GA25_9BIFI</name>
<dbReference type="PROSITE" id="PS50853">
    <property type="entry name" value="FN3"/>
    <property type="match status" value="3"/>
</dbReference>
<dbReference type="EMBL" id="CP062938">
    <property type="protein sequence ID" value="QOL31664.1"/>
    <property type="molecule type" value="Genomic_DNA"/>
</dbReference>
<keyword evidence="3" id="KW-0624">Polysaccharide degradation</keyword>
<dbReference type="PANTHER" id="PTHR13817:SF73">
    <property type="entry name" value="FIBRONECTIN TYPE-III DOMAIN-CONTAINING PROTEIN"/>
    <property type="match status" value="1"/>
</dbReference>
<accession>A0A261GA25</accession>
<dbReference type="GO" id="GO:0016798">
    <property type="term" value="F:hydrolase activity, acting on glycosyl bonds"/>
    <property type="evidence" value="ECO:0007669"/>
    <property type="project" value="UniProtKB-KW"/>
</dbReference>
<keyword evidence="2" id="KW-0378">Hydrolase</keyword>
<evidence type="ECO:0000313" key="7">
    <source>
        <dbReference type="EMBL" id="QOL31664.1"/>
    </source>
</evidence>
<evidence type="ECO:0000313" key="6">
    <source>
        <dbReference type="EMBL" id="OZG68282.1"/>
    </source>
</evidence>
<keyword evidence="2" id="KW-0326">Glycosidase</keyword>
<proteinExistence type="predicted"/>
<reference evidence="6 8" key="1">
    <citation type="journal article" date="2017" name="BMC Genomics">
        <title>Comparative genomic and phylogenomic analyses of the Bifidobacteriaceae family.</title>
        <authorList>
            <person name="Lugli G.A."/>
            <person name="Milani C."/>
            <person name="Turroni F."/>
            <person name="Duranti S."/>
            <person name="Mancabelli L."/>
            <person name="Mangifesta M."/>
            <person name="Ferrario C."/>
            <person name="Modesto M."/>
            <person name="Mattarelli P."/>
            <person name="Jiri K."/>
            <person name="van Sinderen D."/>
            <person name="Ventura M."/>
        </authorList>
    </citation>
    <scope>NUCLEOTIDE SEQUENCE [LARGE SCALE GENOMIC DNA]</scope>
    <source>
        <strain evidence="6 8">DSM 100216</strain>
    </source>
</reference>
<keyword evidence="9" id="KW-1185">Reference proteome</keyword>
<dbReference type="RefSeq" id="WP_094636867.1">
    <property type="nucleotide sequence ID" value="NZ_CP062938.1"/>
</dbReference>
<dbReference type="Pfam" id="PF00041">
    <property type="entry name" value="fn3"/>
    <property type="match status" value="2"/>
</dbReference>
<feature type="domain" description="Fibronectin type-III" evidence="5">
    <location>
        <begin position="328"/>
        <end position="432"/>
    </location>
</feature>
<dbReference type="InterPro" id="IPR050964">
    <property type="entry name" value="Striated_Muscle_Regulatory"/>
</dbReference>
<dbReference type="OrthoDB" id="9805159at2"/>
<feature type="compositionally biased region" description="Polar residues" evidence="4">
    <location>
        <begin position="563"/>
        <end position="582"/>
    </location>
</feature>
<reference evidence="7 9" key="2">
    <citation type="submission" date="2020-10" db="EMBL/GenBank/DDBJ databases">
        <title>Genome sequencing of Bifidobacterium eulemuris_DSMZ_100216.</title>
        <authorList>
            <person name="Kim J."/>
        </authorList>
    </citation>
    <scope>NUCLEOTIDE SEQUENCE [LARGE SCALE GENOMIC DNA]</scope>
    <source>
        <strain evidence="7 9">DSM 100216</strain>
    </source>
</reference>
<dbReference type="SMART" id="SM00060">
    <property type="entry name" value="FN3"/>
    <property type="match status" value="4"/>
</dbReference>
<dbReference type="Proteomes" id="UP000216057">
    <property type="component" value="Unassembled WGS sequence"/>
</dbReference>
<dbReference type="KEGG" id="beu:BE0216_03700"/>
<dbReference type="GO" id="GO:0000272">
    <property type="term" value="P:polysaccharide catabolic process"/>
    <property type="evidence" value="ECO:0007669"/>
    <property type="project" value="UniProtKB-KW"/>
</dbReference>
<dbReference type="AlphaFoldDB" id="A0A261GA25"/>
<dbReference type="EMBL" id="MWWZ01000006">
    <property type="protein sequence ID" value="OZG68282.1"/>
    <property type="molecule type" value="Genomic_DNA"/>
</dbReference>
<dbReference type="Proteomes" id="UP000593943">
    <property type="component" value="Chromosome"/>
</dbReference>
<evidence type="ECO:0000256" key="1">
    <source>
        <dbReference type="ARBA" id="ARBA00022737"/>
    </source>
</evidence>
<feature type="domain" description="Fibronectin type-III" evidence="5">
    <location>
        <begin position="530"/>
        <end position="628"/>
    </location>
</feature>